<dbReference type="SUPFAM" id="SSF50475">
    <property type="entry name" value="FMN-binding split barrel"/>
    <property type="match status" value="1"/>
</dbReference>
<dbReference type="Gene3D" id="2.30.110.10">
    <property type="entry name" value="Electron Transport, Fmn-binding Protein, Chain A"/>
    <property type="match status" value="1"/>
</dbReference>
<evidence type="ECO:0000313" key="4">
    <source>
        <dbReference type="EMBL" id="GGL82597.1"/>
    </source>
</evidence>
<proteinExistence type="inferred from homology"/>
<evidence type="ECO:0000313" key="5">
    <source>
        <dbReference type="Proteomes" id="UP000649829"/>
    </source>
</evidence>
<dbReference type="Pfam" id="PF01613">
    <property type="entry name" value="Flavin_Reduct"/>
    <property type="match status" value="1"/>
</dbReference>
<dbReference type="GO" id="GO:0042602">
    <property type="term" value="F:riboflavin reductase (NADPH) activity"/>
    <property type="evidence" value="ECO:0007669"/>
    <property type="project" value="TreeGrafter"/>
</dbReference>
<dbReference type="RefSeq" id="WP_036538172.1">
    <property type="nucleotide sequence ID" value="NZ_BMLF01000001.1"/>
</dbReference>
<comment type="similarity">
    <text evidence="1">Belongs to the non-flavoprotein flavin reductase family.</text>
</comment>
<dbReference type="EMBL" id="BMLF01000001">
    <property type="protein sequence ID" value="GGL82597.1"/>
    <property type="molecule type" value="Genomic_DNA"/>
</dbReference>
<dbReference type="InterPro" id="IPR012349">
    <property type="entry name" value="Split_barrel_FMN-bd"/>
</dbReference>
<dbReference type="InterPro" id="IPR050268">
    <property type="entry name" value="NADH-dep_flavin_reductase"/>
</dbReference>
<sequence length="167" mass="16951">MSLDATGDAIDIGAFWRTLGERAIGATVVTTAGAEGPNGFLGLSAAHVCASPPTMVVSVDKKTSALEGILESGGFAVNFLPEGTAALARAFGGKTDEDRAARFVEGEWDTLATGAPVYGAALGVFDCEVDQVVDRGNVALVIGTVKGVKAAGDGAPLVFFRGKFLSD</sequence>
<keyword evidence="2" id="KW-0560">Oxidoreductase</keyword>
<dbReference type="GO" id="GO:0010181">
    <property type="term" value="F:FMN binding"/>
    <property type="evidence" value="ECO:0007669"/>
    <property type="project" value="InterPro"/>
</dbReference>
<dbReference type="PANTHER" id="PTHR30466">
    <property type="entry name" value="FLAVIN REDUCTASE"/>
    <property type="match status" value="1"/>
</dbReference>
<accession>A0A917SIM9</accession>
<feature type="domain" description="Flavin reductase like" evidence="3">
    <location>
        <begin position="19"/>
        <end position="166"/>
    </location>
</feature>
<dbReference type="SMART" id="SM00903">
    <property type="entry name" value="Flavin_Reduct"/>
    <property type="match status" value="1"/>
</dbReference>
<dbReference type="AlphaFoldDB" id="A0A917SIM9"/>
<dbReference type="InterPro" id="IPR002563">
    <property type="entry name" value="Flavin_Rdtase-like_dom"/>
</dbReference>
<name>A0A917SIM9_9RHOB</name>
<organism evidence="4 5">
    <name type="scientific">Pseudooceanicola nanhaiensis</name>
    <dbReference type="NCBI Taxonomy" id="375761"/>
    <lineage>
        <taxon>Bacteria</taxon>
        <taxon>Pseudomonadati</taxon>
        <taxon>Pseudomonadota</taxon>
        <taxon>Alphaproteobacteria</taxon>
        <taxon>Rhodobacterales</taxon>
        <taxon>Paracoccaceae</taxon>
        <taxon>Pseudooceanicola</taxon>
    </lineage>
</organism>
<keyword evidence="5" id="KW-1185">Reference proteome</keyword>
<comment type="caution">
    <text evidence="4">The sequence shown here is derived from an EMBL/GenBank/DDBJ whole genome shotgun (WGS) entry which is preliminary data.</text>
</comment>
<reference evidence="4" key="2">
    <citation type="submission" date="2020-09" db="EMBL/GenBank/DDBJ databases">
        <authorList>
            <person name="Sun Q."/>
            <person name="Zhou Y."/>
        </authorList>
    </citation>
    <scope>NUCLEOTIDE SEQUENCE</scope>
    <source>
        <strain evidence="4">CGMCC 1.6293</strain>
    </source>
</reference>
<dbReference type="PANTHER" id="PTHR30466:SF11">
    <property type="entry name" value="FLAVIN-DEPENDENT MONOOXYGENASE, REDUCTASE SUBUNIT HSAB"/>
    <property type="match status" value="1"/>
</dbReference>
<reference evidence="4" key="1">
    <citation type="journal article" date="2014" name="Int. J. Syst. Evol. Microbiol.">
        <title>Complete genome sequence of Corynebacterium casei LMG S-19264T (=DSM 44701T), isolated from a smear-ripened cheese.</title>
        <authorList>
            <consortium name="US DOE Joint Genome Institute (JGI-PGF)"/>
            <person name="Walter F."/>
            <person name="Albersmeier A."/>
            <person name="Kalinowski J."/>
            <person name="Ruckert C."/>
        </authorList>
    </citation>
    <scope>NUCLEOTIDE SEQUENCE</scope>
    <source>
        <strain evidence="4">CGMCC 1.6293</strain>
    </source>
</reference>
<evidence type="ECO:0000256" key="1">
    <source>
        <dbReference type="ARBA" id="ARBA00008898"/>
    </source>
</evidence>
<protein>
    <submittedName>
        <fullName evidence="4">4-hydroxyphenylacetate 3-monooxygenase</fullName>
    </submittedName>
</protein>
<gene>
    <name evidence="4" type="ORF">GCM10011534_00880</name>
</gene>
<evidence type="ECO:0000256" key="2">
    <source>
        <dbReference type="ARBA" id="ARBA00023002"/>
    </source>
</evidence>
<evidence type="ECO:0000259" key="3">
    <source>
        <dbReference type="SMART" id="SM00903"/>
    </source>
</evidence>
<dbReference type="Proteomes" id="UP000649829">
    <property type="component" value="Unassembled WGS sequence"/>
</dbReference>